<organism evidence="1 2">
    <name type="scientific">Arabidopsis thaliana x Arabidopsis arenosa</name>
    <dbReference type="NCBI Taxonomy" id="1240361"/>
    <lineage>
        <taxon>Eukaryota</taxon>
        <taxon>Viridiplantae</taxon>
        <taxon>Streptophyta</taxon>
        <taxon>Embryophyta</taxon>
        <taxon>Tracheophyta</taxon>
        <taxon>Spermatophyta</taxon>
        <taxon>Magnoliopsida</taxon>
        <taxon>eudicotyledons</taxon>
        <taxon>Gunneridae</taxon>
        <taxon>Pentapetalae</taxon>
        <taxon>rosids</taxon>
        <taxon>malvids</taxon>
        <taxon>Brassicales</taxon>
        <taxon>Brassicaceae</taxon>
        <taxon>Camelineae</taxon>
        <taxon>Arabidopsis</taxon>
    </lineage>
</organism>
<dbReference type="Proteomes" id="UP000694240">
    <property type="component" value="Chromosome 6"/>
</dbReference>
<sequence length="45" mass="5402">MDERKCCTTTVKFTSKEGEGFVWEHVHQIWSEETEIKKDDSNWII</sequence>
<reference evidence="1 2" key="1">
    <citation type="submission" date="2020-12" db="EMBL/GenBank/DDBJ databases">
        <title>Concerted genomic and epigenomic changes stabilize Arabidopsis allopolyploids.</title>
        <authorList>
            <person name="Chen Z."/>
        </authorList>
    </citation>
    <scope>NUCLEOTIDE SEQUENCE [LARGE SCALE GENOMIC DNA]</scope>
    <source>
        <strain evidence="1">Allo738</strain>
        <tissue evidence="1">Leaf</tissue>
    </source>
</reference>
<comment type="caution">
    <text evidence="1">The sequence shown here is derived from an EMBL/GenBank/DDBJ whole genome shotgun (WGS) entry which is preliminary data.</text>
</comment>
<keyword evidence="2" id="KW-1185">Reference proteome</keyword>
<dbReference type="EMBL" id="JAEFBK010000006">
    <property type="protein sequence ID" value="KAG7594841.1"/>
    <property type="molecule type" value="Genomic_DNA"/>
</dbReference>
<evidence type="ECO:0000313" key="1">
    <source>
        <dbReference type="EMBL" id="KAG7594841.1"/>
    </source>
</evidence>
<gene>
    <name evidence="1" type="ORF">ISN45_Aa01g035700</name>
</gene>
<dbReference type="AlphaFoldDB" id="A0A8T2CI55"/>
<protein>
    <submittedName>
        <fullName evidence="1">Uncharacterized protein</fullName>
    </submittedName>
</protein>
<proteinExistence type="predicted"/>
<evidence type="ECO:0000313" key="2">
    <source>
        <dbReference type="Proteomes" id="UP000694240"/>
    </source>
</evidence>
<name>A0A8T2CI55_9BRAS</name>
<accession>A0A8T2CI55</accession>